<dbReference type="CDD" id="cd08242">
    <property type="entry name" value="MDR_like"/>
    <property type="match status" value="1"/>
</dbReference>
<keyword evidence="2 6" id="KW-0862">Zinc</keyword>
<evidence type="ECO:0000256" key="5">
    <source>
        <dbReference type="ARBA" id="ARBA00023277"/>
    </source>
</evidence>
<feature type="domain" description="Alcohol dehydrogenase-like N-terminal" evidence="8">
    <location>
        <begin position="24"/>
        <end position="131"/>
    </location>
</feature>
<dbReference type="PROSITE" id="PS00059">
    <property type="entry name" value="ADH_ZINC"/>
    <property type="match status" value="1"/>
</dbReference>
<keyword evidence="10" id="KW-1185">Reference proteome</keyword>
<dbReference type="SUPFAM" id="SSF50129">
    <property type="entry name" value="GroES-like"/>
    <property type="match status" value="1"/>
</dbReference>
<keyword evidence="5" id="KW-0119">Carbohydrate metabolism</keyword>
<dbReference type="GO" id="GO:0030554">
    <property type="term" value="F:adenyl nucleotide binding"/>
    <property type="evidence" value="ECO:0007669"/>
    <property type="project" value="UniProtKB-ARBA"/>
</dbReference>
<keyword evidence="3" id="KW-0521">NADP</keyword>
<evidence type="ECO:0000256" key="3">
    <source>
        <dbReference type="ARBA" id="ARBA00022857"/>
    </source>
</evidence>
<dbReference type="Gene3D" id="3.90.180.10">
    <property type="entry name" value="Medium-chain alcohol dehydrogenases, catalytic domain"/>
    <property type="match status" value="1"/>
</dbReference>
<comment type="cofactor">
    <cofactor evidence="6">
        <name>Zn(2+)</name>
        <dbReference type="ChEBI" id="CHEBI:29105"/>
    </cofactor>
</comment>
<dbReference type="InterPro" id="IPR036291">
    <property type="entry name" value="NAD(P)-bd_dom_sf"/>
</dbReference>
<dbReference type="PANTHER" id="PTHR43401:SF2">
    <property type="entry name" value="L-THREONINE 3-DEHYDROGENASE"/>
    <property type="match status" value="1"/>
</dbReference>
<dbReference type="AlphaFoldDB" id="A3DME0"/>
<dbReference type="GO" id="GO:0043168">
    <property type="term" value="F:anion binding"/>
    <property type="evidence" value="ECO:0007669"/>
    <property type="project" value="UniProtKB-ARBA"/>
</dbReference>
<evidence type="ECO:0000259" key="7">
    <source>
        <dbReference type="Pfam" id="PF00107"/>
    </source>
</evidence>
<evidence type="ECO:0000313" key="10">
    <source>
        <dbReference type="Proteomes" id="UP000000254"/>
    </source>
</evidence>
<keyword evidence="4" id="KW-0560">Oxidoreductase</keyword>
<dbReference type="InterPro" id="IPR002328">
    <property type="entry name" value="ADH_Zn_CS"/>
</dbReference>
<proteinExistence type="inferred from homology"/>
<comment type="similarity">
    <text evidence="6">Belongs to the zinc-containing alcohol dehydrogenase family.</text>
</comment>
<evidence type="ECO:0000256" key="6">
    <source>
        <dbReference type="RuleBase" id="RU361277"/>
    </source>
</evidence>
<dbReference type="HOGENOM" id="CLU_026673_11_0_2"/>
<dbReference type="InterPro" id="IPR050129">
    <property type="entry name" value="Zn_alcohol_dh"/>
</dbReference>
<dbReference type="GO" id="GO:0008270">
    <property type="term" value="F:zinc ion binding"/>
    <property type="evidence" value="ECO:0007669"/>
    <property type="project" value="InterPro"/>
</dbReference>
<dbReference type="RefSeq" id="WP_011838991.1">
    <property type="nucleotide sequence ID" value="NC_009033.1"/>
</dbReference>
<feature type="domain" description="Alcohol dehydrogenase-like C-terminal" evidence="7">
    <location>
        <begin position="170"/>
        <end position="286"/>
    </location>
</feature>
<evidence type="ECO:0000256" key="1">
    <source>
        <dbReference type="ARBA" id="ARBA00022723"/>
    </source>
</evidence>
<dbReference type="OrthoDB" id="73567at2157"/>
<dbReference type="Pfam" id="PF08240">
    <property type="entry name" value="ADH_N"/>
    <property type="match status" value="1"/>
</dbReference>
<accession>A3DME0</accession>
<gene>
    <name evidence="9" type="ordered locus">Smar_0696</name>
</gene>
<reference evidence="10" key="1">
    <citation type="journal article" date="2009" name="BMC Genomics">
        <title>The complete genome sequence of Staphylothermus marinus reveals differences in sulfur metabolism among heterotrophic Crenarchaeota.</title>
        <authorList>
            <person name="Anderson I.J."/>
            <person name="Dharmarajan L."/>
            <person name="Rodriguez J."/>
            <person name="Hooper S."/>
            <person name="Porat I."/>
            <person name="Ulrich L.E."/>
            <person name="Elkins J.G."/>
            <person name="Mavromatis K."/>
            <person name="Sun H."/>
            <person name="Land M."/>
            <person name="Lapidus A."/>
            <person name="Lucas S."/>
            <person name="Barry K."/>
            <person name="Huber H."/>
            <person name="Zhulin I.B."/>
            <person name="Whitman W.B."/>
            <person name="Mukhopadhyay B."/>
            <person name="Woese C."/>
            <person name="Bristow J."/>
            <person name="Kyrpides N."/>
        </authorList>
    </citation>
    <scope>NUCLEOTIDE SEQUENCE [LARGE SCALE GENOMIC DNA]</scope>
    <source>
        <strain evidence="10">ATCC 43588 / DSM 3639 / JCM 9404 / F1</strain>
    </source>
</reference>
<dbReference type="Proteomes" id="UP000000254">
    <property type="component" value="Chromosome"/>
</dbReference>
<organism evidence="9 10">
    <name type="scientific">Staphylothermus marinus (strain ATCC 43588 / DSM 3639 / JCM 9404 / F1)</name>
    <dbReference type="NCBI Taxonomy" id="399550"/>
    <lineage>
        <taxon>Archaea</taxon>
        <taxon>Thermoproteota</taxon>
        <taxon>Thermoprotei</taxon>
        <taxon>Desulfurococcales</taxon>
        <taxon>Desulfurococcaceae</taxon>
        <taxon>Staphylothermus</taxon>
    </lineage>
</organism>
<protein>
    <submittedName>
        <fullName evidence="9">Alcohol dehydrogenase GroES domain protein</fullName>
    </submittedName>
</protein>
<evidence type="ECO:0000256" key="4">
    <source>
        <dbReference type="ARBA" id="ARBA00023002"/>
    </source>
</evidence>
<evidence type="ECO:0000256" key="2">
    <source>
        <dbReference type="ARBA" id="ARBA00022833"/>
    </source>
</evidence>
<sequence>MKALVLHGPYDLRLEEVDDPIPKNDWVRIRVKRIGICGTDKAFYKGTYKLMKKPLIPGHEIAGIIDMVGENAPDSLIGHKVTTEINVYCGKCWYCRHGMYTHCPYRETIGITRDGGMAEYVLTRKDLIHVVDDLDFDIIAFIEPLAAVVEMIEMQRVEPLSNIAVLGIGPIGLLSIQVLKLFHPDKIVAIARRDSPKIKYAYMVGADEVLTYEEALEYMKQHTPEGQGFDYVVEATGSYKGLDMALKLTRPRGVIAAKSTHGSNVSFNYTLMVVKEVRIVGSRCGPFDKAIMLLRKRLVKVRELITAVYPLEKGIEAFEAGFRRENVKVQLEI</sequence>
<dbReference type="Gene3D" id="3.40.50.720">
    <property type="entry name" value="NAD(P)-binding Rossmann-like Domain"/>
    <property type="match status" value="1"/>
</dbReference>
<evidence type="ECO:0000259" key="8">
    <source>
        <dbReference type="Pfam" id="PF08240"/>
    </source>
</evidence>
<evidence type="ECO:0000313" key="9">
    <source>
        <dbReference type="EMBL" id="ABN69800.1"/>
    </source>
</evidence>
<dbReference type="EMBL" id="CP000575">
    <property type="protein sequence ID" value="ABN69800.1"/>
    <property type="molecule type" value="Genomic_DNA"/>
</dbReference>
<dbReference type="GeneID" id="4907806"/>
<dbReference type="Pfam" id="PF00107">
    <property type="entry name" value="ADH_zinc_N"/>
    <property type="match status" value="1"/>
</dbReference>
<dbReference type="PANTHER" id="PTHR43401">
    <property type="entry name" value="L-THREONINE 3-DEHYDROGENASE"/>
    <property type="match status" value="1"/>
</dbReference>
<dbReference type="InterPro" id="IPR013149">
    <property type="entry name" value="ADH-like_C"/>
</dbReference>
<dbReference type="GO" id="GO:0051262">
    <property type="term" value="P:protein tetramerization"/>
    <property type="evidence" value="ECO:0007669"/>
    <property type="project" value="UniProtKB-ARBA"/>
</dbReference>
<name>A3DME0_STAMF</name>
<reference evidence="9 10" key="2">
    <citation type="journal article" date="2009" name="Stand. Genomic Sci.">
        <title>Complete genome sequence of Staphylothermus marinus Stetter and Fiala 1986 type strain F1.</title>
        <authorList>
            <person name="Anderson I.J."/>
            <person name="Sun H."/>
            <person name="Lapidus A."/>
            <person name="Copeland A."/>
            <person name="Glavina Del Rio T."/>
            <person name="Tice H."/>
            <person name="Dalin E."/>
            <person name="Lucas S."/>
            <person name="Barry K."/>
            <person name="Land M."/>
            <person name="Richardson P."/>
            <person name="Huber H."/>
            <person name="Kyrpides N.C."/>
        </authorList>
    </citation>
    <scope>NUCLEOTIDE SEQUENCE [LARGE SCALE GENOMIC DNA]</scope>
    <source>
        <strain evidence="10">ATCC 43588 / DSM 3639 / JCM 9404 / F1</strain>
    </source>
</reference>
<dbReference type="InterPro" id="IPR011032">
    <property type="entry name" value="GroES-like_sf"/>
</dbReference>
<dbReference type="InterPro" id="IPR013154">
    <property type="entry name" value="ADH-like_N"/>
</dbReference>
<dbReference type="eggNOG" id="arCOG01459">
    <property type="taxonomic scope" value="Archaea"/>
</dbReference>
<dbReference type="SUPFAM" id="SSF51735">
    <property type="entry name" value="NAD(P)-binding Rossmann-fold domains"/>
    <property type="match status" value="1"/>
</dbReference>
<dbReference type="KEGG" id="smr:Smar_0696"/>
<dbReference type="STRING" id="399550.Smar_0696"/>
<dbReference type="GO" id="GO:0016616">
    <property type="term" value="F:oxidoreductase activity, acting on the CH-OH group of donors, NAD or NADP as acceptor"/>
    <property type="evidence" value="ECO:0007669"/>
    <property type="project" value="UniProtKB-ARBA"/>
</dbReference>
<keyword evidence="1 6" id="KW-0479">Metal-binding</keyword>